<keyword evidence="2" id="KW-0067">ATP-binding</keyword>
<proteinExistence type="predicted"/>
<dbReference type="AlphaFoldDB" id="A0A2T1NCK3"/>
<feature type="transmembrane region" description="Helical" evidence="4">
    <location>
        <begin position="51"/>
        <end position="70"/>
    </location>
</feature>
<gene>
    <name evidence="7" type="ORF">C7H52_02460</name>
</gene>
<evidence type="ECO:0000259" key="5">
    <source>
        <dbReference type="SMART" id="SM00533"/>
    </source>
</evidence>
<feature type="domain" description="DNA mismatch repair protein MutS core" evidence="5">
    <location>
        <begin position="123"/>
        <end position="403"/>
    </location>
</feature>
<dbReference type="SMART" id="SM00534">
    <property type="entry name" value="MUTSac"/>
    <property type="match status" value="1"/>
</dbReference>
<feature type="transmembrane region" description="Helical" evidence="4">
    <location>
        <begin position="26"/>
        <end position="45"/>
    </location>
</feature>
<dbReference type="EMBL" id="PXOQ01000007">
    <property type="protein sequence ID" value="PSG90159.1"/>
    <property type="molecule type" value="Genomic_DNA"/>
</dbReference>
<dbReference type="GO" id="GO:0140664">
    <property type="term" value="F:ATP-dependent DNA damage sensor activity"/>
    <property type="evidence" value="ECO:0007669"/>
    <property type="project" value="InterPro"/>
</dbReference>
<dbReference type="SUPFAM" id="SSF48334">
    <property type="entry name" value="DNA repair protein MutS, domain III"/>
    <property type="match status" value="1"/>
</dbReference>
<dbReference type="GO" id="GO:0006298">
    <property type="term" value="P:mismatch repair"/>
    <property type="evidence" value="ECO:0007669"/>
    <property type="project" value="InterPro"/>
</dbReference>
<accession>A0A2T1NCK3</accession>
<dbReference type="InterPro" id="IPR027417">
    <property type="entry name" value="P-loop_NTPase"/>
</dbReference>
<keyword evidence="3" id="KW-0238">DNA-binding</keyword>
<organism evidence="7 8">
    <name type="scientific">Aurantibacter aestuarii</name>
    <dbReference type="NCBI Taxonomy" id="1266046"/>
    <lineage>
        <taxon>Bacteria</taxon>
        <taxon>Pseudomonadati</taxon>
        <taxon>Bacteroidota</taxon>
        <taxon>Flavobacteriia</taxon>
        <taxon>Flavobacteriales</taxon>
        <taxon>Flavobacteriaceae</taxon>
        <taxon>Aurantibacter</taxon>
    </lineage>
</organism>
<keyword evidence="4" id="KW-0472">Membrane</keyword>
<dbReference type="SUPFAM" id="SSF52540">
    <property type="entry name" value="P-loop containing nucleoside triphosphate hydrolases"/>
    <property type="match status" value="1"/>
</dbReference>
<evidence type="ECO:0000313" key="7">
    <source>
        <dbReference type="EMBL" id="PSG90159.1"/>
    </source>
</evidence>
<dbReference type="InterPro" id="IPR036187">
    <property type="entry name" value="DNA_mismatch_repair_MutS_sf"/>
</dbReference>
<dbReference type="PANTHER" id="PTHR11361:SF99">
    <property type="entry name" value="DNA MISMATCH REPAIR PROTEIN"/>
    <property type="match status" value="1"/>
</dbReference>
<evidence type="ECO:0000256" key="1">
    <source>
        <dbReference type="ARBA" id="ARBA00022741"/>
    </source>
</evidence>
<protein>
    <submittedName>
        <fullName evidence="7">DNA mismatch repair protein MutS</fullName>
    </submittedName>
</protein>
<feature type="transmembrane region" description="Helical" evidence="4">
    <location>
        <begin position="235"/>
        <end position="254"/>
    </location>
</feature>
<keyword evidence="4" id="KW-1133">Transmembrane helix</keyword>
<comment type="caution">
    <text evidence="7">The sequence shown here is derived from an EMBL/GenBank/DDBJ whole genome shotgun (WGS) entry which is preliminary data.</text>
</comment>
<dbReference type="Gene3D" id="1.10.1420.10">
    <property type="match status" value="1"/>
</dbReference>
<dbReference type="InterPro" id="IPR000432">
    <property type="entry name" value="DNA_mismatch_repair_MutS_C"/>
</dbReference>
<dbReference type="RefSeq" id="WP_106462300.1">
    <property type="nucleotide sequence ID" value="NZ_PXOQ01000007.1"/>
</dbReference>
<dbReference type="GO" id="GO:0030983">
    <property type="term" value="F:mismatched DNA binding"/>
    <property type="evidence" value="ECO:0007669"/>
    <property type="project" value="InterPro"/>
</dbReference>
<evidence type="ECO:0000313" key="8">
    <source>
        <dbReference type="Proteomes" id="UP000238426"/>
    </source>
</evidence>
<name>A0A2T1NCK3_9FLAO</name>
<dbReference type="Gene3D" id="3.40.50.300">
    <property type="entry name" value="P-loop containing nucleotide triphosphate hydrolases"/>
    <property type="match status" value="1"/>
</dbReference>
<dbReference type="Proteomes" id="UP000238426">
    <property type="component" value="Unassembled WGS sequence"/>
</dbReference>
<evidence type="ECO:0000256" key="2">
    <source>
        <dbReference type="ARBA" id="ARBA00022840"/>
    </source>
</evidence>
<keyword evidence="1" id="KW-0547">Nucleotide-binding</keyword>
<dbReference type="PANTHER" id="PTHR11361">
    <property type="entry name" value="DNA MISMATCH REPAIR PROTEIN MUTS FAMILY MEMBER"/>
    <property type="match status" value="1"/>
</dbReference>
<keyword evidence="4" id="KW-0812">Transmembrane</keyword>
<dbReference type="InterPro" id="IPR045076">
    <property type="entry name" value="MutS"/>
</dbReference>
<evidence type="ECO:0000256" key="3">
    <source>
        <dbReference type="ARBA" id="ARBA00023125"/>
    </source>
</evidence>
<dbReference type="GO" id="GO:0005829">
    <property type="term" value="C:cytosol"/>
    <property type="evidence" value="ECO:0007669"/>
    <property type="project" value="TreeGrafter"/>
</dbReference>
<dbReference type="OrthoDB" id="9802448at2"/>
<reference evidence="7 8" key="1">
    <citation type="submission" date="2018-03" db="EMBL/GenBank/DDBJ databases">
        <title>Mesoflavibacter sp. HG37 and Mesoflavibacter sp. HG96 sp.nov., two marine bacteria isolated from seawater of Western Pacific Ocean.</title>
        <authorList>
            <person name="Cheng H."/>
            <person name="Wu Y.-H."/>
            <person name="Guo L.-L."/>
            <person name="Xu X.-W."/>
        </authorList>
    </citation>
    <scope>NUCLEOTIDE SEQUENCE [LARGE SCALE GENOMIC DNA]</scope>
    <source>
        <strain evidence="7 8">KCTC 32269</strain>
    </source>
</reference>
<dbReference type="Pfam" id="PF00488">
    <property type="entry name" value="MutS_V"/>
    <property type="match status" value="1"/>
</dbReference>
<feature type="domain" description="DNA mismatch repair proteins mutS family" evidence="6">
    <location>
        <begin position="415"/>
        <end position="587"/>
    </location>
</feature>
<sequence>MTDLKNYYQKHIETYTTEVSKLKKQLVSFSVLRLGVFILTLLLIYYTFSNLILTTSIAIIGSALFLYLLLRYTRLKEKQALTKALLKVNTDELRIINGDYLFKPEGKAYHEATHEYSLDIDLFGKGSFFQNIDRTATKSGQHLLAQALKANSIQHITERQEAIKELSTKTDWRQHFQATASLIEIETKTEDITNWLQNYTNKLPKFSKALAIIFSIITLAILVLSVIGIVPKAIIGYWLFAGLLVSGIYVKNINHLAQKTGKTKDTFRQYASLLKTIENENFTSELLVQKQKDINTATKKASEIFKQFSKHLDALDNRNNLIGAIFGNGYFLLDIKNAYAVEQWISTHKETVSKWFEVVDFFDAYNSFGTYTFNHESFVFPEITSSKSGIVAKDLGHPLLAAHKRVTSDLTINADEFFIVTGANMAGKSTFLRTVSLHIVMANVGLPVCASKSSYTPIKLITSMRTTDNLTEDSSYFFSELTRLKYIVDAVKTDDYFIILDEILKGTNSKDKAEGSKQFVEKLVASKSTGIIATHDLSLCQVENELPQVKNYYFDAFIKNDELSFDYKFKKGICQNMNASFLLRKMEII</sequence>
<keyword evidence="8" id="KW-1185">Reference proteome</keyword>
<evidence type="ECO:0000259" key="6">
    <source>
        <dbReference type="SMART" id="SM00534"/>
    </source>
</evidence>
<dbReference type="SMART" id="SM00533">
    <property type="entry name" value="MUTSd"/>
    <property type="match status" value="1"/>
</dbReference>
<evidence type="ECO:0000256" key="4">
    <source>
        <dbReference type="SAM" id="Phobius"/>
    </source>
</evidence>
<dbReference type="InterPro" id="IPR007696">
    <property type="entry name" value="DNA_mismatch_repair_MutS_core"/>
</dbReference>
<dbReference type="GO" id="GO:0005524">
    <property type="term" value="F:ATP binding"/>
    <property type="evidence" value="ECO:0007669"/>
    <property type="project" value="UniProtKB-KW"/>
</dbReference>
<feature type="transmembrane region" description="Helical" evidence="4">
    <location>
        <begin position="209"/>
        <end position="229"/>
    </location>
</feature>